<evidence type="ECO:0000256" key="3">
    <source>
        <dbReference type="ARBA" id="ARBA00022705"/>
    </source>
</evidence>
<dbReference type="AlphaFoldDB" id="A0AAV4J2U7"/>
<feature type="region of interest" description="Disordered" evidence="7">
    <location>
        <begin position="1"/>
        <end position="38"/>
    </location>
</feature>
<dbReference type="GO" id="GO:0006260">
    <property type="term" value="P:DNA replication"/>
    <property type="evidence" value="ECO:0007669"/>
    <property type="project" value="UniProtKB-KW"/>
</dbReference>
<dbReference type="GO" id="GO:0000781">
    <property type="term" value="C:chromosome, telomeric region"/>
    <property type="evidence" value="ECO:0007669"/>
    <property type="project" value="TreeGrafter"/>
</dbReference>
<reference evidence="9 10" key="1">
    <citation type="journal article" date="2021" name="Elife">
        <title>Chloroplast acquisition without the gene transfer in kleptoplastic sea slugs, Plakobranchus ocellatus.</title>
        <authorList>
            <person name="Maeda T."/>
            <person name="Takahashi S."/>
            <person name="Yoshida T."/>
            <person name="Shimamura S."/>
            <person name="Takaki Y."/>
            <person name="Nagai Y."/>
            <person name="Toyoda A."/>
            <person name="Suzuki Y."/>
            <person name="Arimoto A."/>
            <person name="Ishii H."/>
            <person name="Satoh N."/>
            <person name="Nishiyama T."/>
            <person name="Hasebe M."/>
            <person name="Maruyama T."/>
            <person name="Minagawa J."/>
            <person name="Obokata J."/>
            <person name="Shigenobu S."/>
        </authorList>
    </citation>
    <scope>NUCLEOTIDE SEQUENCE [LARGE SCALE GENOMIC DNA]</scope>
</reference>
<dbReference type="InterPro" id="IPR014646">
    <property type="entry name" value="Rfa2/RPA32"/>
</dbReference>
<proteinExistence type="inferred from homology"/>
<evidence type="ECO:0000256" key="4">
    <source>
        <dbReference type="ARBA" id="ARBA00023125"/>
    </source>
</evidence>
<dbReference type="PANTHER" id="PTHR13989">
    <property type="entry name" value="REPLICATION PROTEIN A-RELATED"/>
    <property type="match status" value="1"/>
</dbReference>
<dbReference type="Gene3D" id="1.10.10.10">
    <property type="entry name" value="Winged helix-like DNA-binding domain superfamily/Winged helix DNA-binding domain"/>
    <property type="match status" value="1"/>
</dbReference>
<dbReference type="FunFam" id="1.10.10.10:FF:000168">
    <property type="entry name" value="Replication protein A 32 kDa subunit"/>
    <property type="match status" value="1"/>
</dbReference>
<dbReference type="InterPro" id="IPR040260">
    <property type="entry name" value="RFA2-like"/>
</dbReference>
<dbReference type="Pfam" id="PF08784">
    <property type="entry name" value="RPA_C"/>
    <property type="match status" value="1"/>
</dbReference>
<keyword evidence="5" id="KW-0539">Nucleus</keyword>
<dbReference type="CDD" id="cd04478">
    <property type="entry name" value="RPA2_DBD_D"/>
    <property type="match status" value="1"/>
</dbReference>
<evidence type="ECO:0000256" key="5">
    <source>
        <dbReference type="ARBA" id="ARBA00023242"/>
    </source>
</evidence>
<evidence type="ECO:0000256" key="7">
    <source>
        <dbReference type="SAM" id="MobiDB-lite"/>
    </source>
</evidence>
<dbReference type="GO" id="GO:0006289">
    <property type="term" value="P:nucleotide-excision repair"/>
    <property type="evidence" value="ECO:0007669"/>
    <property type="project" value="TreeGrafter"/>
</dbReference>
<dbReference type="SUPFAM" id="SSF46785">
    <property type="entry name" value="Winged helix' DNA-binding domain"/>
    <property type="match status" value="1"/>
</dbReference>
<feature type="domain" description="Replication protein A C-terminal" evidence="8">
    <location>
        <begin position="165"/>
        <end position="250"/>
    </location>
</feature>
<comment type="subcellular location">
    <subcellularLocation>
        <location evidence="1">Nucleus</location>
    </subcellularLocation>
</comment>
<dbReference type="InterPro" id="IPR036388">
    <property type="entry name" value="WH-like_DNA-bd_sf"/>
</dbReference>
<dbReference type="InterPro" id="IPR014892">
    <property type="entry name" value="RPA_C"/>
</dbReference>
<dbReference type="InterPro" id="IPR012340">
    <property type="entry name" value="NA-bd_OB-fold"/>
</dbReference>
<comment type="similarity">
    <text evidence="2">Belongs to the replication factor A protein 2 family.</text>
</comment>
<protein>
    <submittedName>
        <fullName evidence="9">Replication protein A 32 kDa subunit-like</fullName>
    </submittedName>
</protein>
<dbReference type="Proteomes" id="UP000762676">
    <property type="component" value="Unassembled WGS sequence"/>
</dbReference>
<dbReference type="PIRSF" id="PIRSF036949">
    <property type="entry name" value="RPA32"/>
    <property type="match status" value="1"/>
</dbReference>
<dbReference type="SUPFAM" id="SSF50249">
    <property type="entry name" value="Nucleic acid-binding proteins"/>
    <property type="match status" value="1"/>
</dbReference>
<feature type="region of interest" description="Disordered" evidence="7">
    <location>
        <begin position="93"/>
        <end position="118"/>
    </location>
</feature>
<dbReference type="InterPro" id="IPR036390">
    <property type="entry name" value="WH_DNA-bd_sf"/>
</dbReference>
<evidence type="ECO:0000256" key="1">
    <source>
        <dbReference type="ARBA" id="ARBA00004123"/>
    </source>
</evidence>
<evidence type="ECO:0000313" key="10">
    <source>
        <dbReference type="Proteomes" id="UP000762676"/>
    </source>
</evidence>
<dbReference type="GO" id="GO:0000724">
    <property type="term" value="P:double-strand break repair via homologous recombination"/>
    <property type="evidence" value="ECO:0007669"/>
    <property type="project" value="TreeGrafter"/>
</dbReference>
<dbReference type="Gene3D" id="2.40.50.140">
    <property type="entry name" value="Nucleic acid-binding proteins"/>
    <property type="match status" value="1"/>
</dbReference>
<evidence type="ECO:0000313" key="9">
    <source>
        <dbReference type="EMBL" id="GFS15021.1"/>
    </source>
</evidence>
<evidence type="ECO:0000256" key="2">
    <source>
        <dbReference type="ARBA" id="ARBA00007815"/>
    </source>
</evidence>
<keyword evidence="4" id="KW-0238">DNA-binding</keyword>
<accession>A0AAV4J2U7</accession>
<dbReference type="GO" id="GO:0003697">
    <property type="term" value="F:single-stranded DNA binding"/>
    <property type="evidence" value="ECO:0007669"/>
    <property type="project" value="TreeGrafter"/>
</dbReference>
<feature type="cross-link" description="Glycyl lysine isopeptide (Lys-Gly) (interchain with G-Cter in ubiquitin)" evidence="6">
    <location>
        <position position="30"/>
    </location>
</feature>
<keyword evidence="3" id="KW-0235">DNA replication</keyword>
<comment type="caution">
    <text evidence="9">The sequence shown here is derived from an EMBL/GenBank/DDBJ whole genome shotgun (WGS) entry which is preliminary data.</text>
</comment>
<evidence type="ECO:0000259" key="8">
    <source>
        <dbReference type="Pfam" id="PF08784"/>
    </source>
</evidence>
<dbReference type="EMBL" id="BMAT01013544">
    <property type="protein sequence ID" value="GFS15021.1"/>
    <property type="molecule type" value="Genomic_DNA"/>
</dbReference>
<sequence>MWNNQGQDFNQSGFSQVQGGGFNTPQGDEKKRSKRSNNIVPVTVAQILTAKHDDDAFMSGNQELSQVTLVGLVKSVNESPTRIDYVIDDMTGPPLDVRRFNDSDENDEAEPQTQNAYPPNTYVRVNGLLRAFGGKRTVNAFKITPVTDMNELTCHMLEVIYASASGQQQHVTSGGPGSMGGNSMETNDQIAGLSSLQMQVQTIIRSDHSEQGCSVDEICQRLRSVAPKAIRDAIEFLSSEGHIYSTIDDEHFQATDA</sequence>
<name>A0AAV4J2U7_9GAST</name>
<evidence type="ECO:0000256" key="6">
    <source>
        <dbReference type="PIRSR" id="PIRSR036949-1"/>
    </source>
</evidence>
<feature type="cross-link" description="Glycyl lysine isopeptide (Lys-Gly) (interchain with G-Cter in ubiquitin)" evidence="6">
    <location>
        <position position="31"/>
    </location>
</feature>
<dbReference type="GO" id="GO:0005662">
    <property type="term" value="C:DNA replication factor A complex"/>
    <property type="evidence" value="ECO:0007669"/>
    <property type="project" value="TreeGrafter"/>
</dbReference>
<keyword evidence="10" id="KW-1185">Reference proteome</keyword>
<dbReference type="GO" id="GO:0035861">
    <property type="term" value="C:site of double-strand break"/>
    <property type="evidence" value="ECO:0007669"/>
    <property type="project" value="TreeGrafter"/>
</dbReference>
<organism evidence="9 10">
    <name type="scientific">Elysia marginata</name>
    <dbReference type="NCBI Taxonomy" id="1093978"/>
    <lineage>
        <taxon>Eukaryota</taxon>
        <taxon>Metazoa</taxon>
        <taxon>Spiralia</taxon>
        <taxon>Lophotrochozoa</taxon>
        <taxon>Mollusca</taxon>
        <taxon>Gastropoda</taxon>
        <taxon>Heterobranchia</taxon>
        <taxon>Euthyneura</taxon>
        <taxon>Panpulmonata</taxon>
        <taxon>Sacoglossa</taxon>
        <taxon>Placobranchoidea</taxon>
        <taxon>Plakobranchidae</taxon>
        <taxon>Elysia</taxon>
    </lineage>
</organism>
<gene>
    <name evidence="9" type="ORF">ElyMa_006760800</name>
</gene>
<dbReference type="PANTHER" id="PTHR13989:SF16">
    <property type="entry name" value="REPLICATION PROTEIN A2"/>
    <property type="match status" value="1"/>
</dbReference>